<keyword evidence="2" id="KW-1003">Cell membrane</keyword>
<accession>A0A9X3I3V8</accession>
<feature type="transmembrane region" description="Helical" evidence="6">
    <location>
        <begin position="202"/>
        <end position="226"/>
    </location>
</feature>
<feature type="transmembrane region" description="Helical" evidence="6">
    <location>
        <begin position="378"/>
        <end position="400"/>
    </location>
</feature>
<keyword evidence="4 6" id="KW-1133">Transmembrane helix</keyword>
<comment type="subcellular location">
    <subcellularLocation>
        <location evidence="1">Cell membrane</location>
        <topology evidence="1">Multi-pass membrane protein</topology>
    </subcellularLocation>
</comment>
<dbReference type="Proteomes" id="UP001143347">
    <property type="component" value="Unassembled WGS sequence"/>
</dbReference>
<dbReference type="AlphaFoldDB" id="A0A9X3I3V8"/>
<proteinExistence type="predicted"/>
<dbReference type="InterPro" id="IPR050367">
    <property type="entry name" value="APC_superfamily"/>
</dbReference>
<feature type="transmembrane region" description="Helical" evidence="6">
    <location>
        <begin position="247"/>
        <end position="278"/>
    </location>
</feature>
<organism evidence="7 8">
    <name type="scientific">Gordonia aquimaris</name>
    <dbReference type="NCBI Taxonomy" id="2984863"/>
    <lineage>
        <taxon>Bacteria</taxon>
        <taxon>Bacillati</taxon>
        <taxon>Actinomycetota</taxon>
        <taxon>Actinomycetes</taxon>
        <taxon>Mycobacteriales</taxon>
        <taxon>Gordoniaceae</taxon>
        <taxon>Gordonia</taxon>
    </lineage>
</organism>
<evidence type="ECO:0000256" key="6">
    <source>
        <dbReference type="SAM" id="Phobius"/>
    </source>
</evidence>
<sequence>MSGPSARPRRGLVLGARNRLSGLDRRSLGVTDVVAHSVAVMAPCAAGATIPMLVMEAGASLVWSVLGAVVLAGLVAIVLREFASRMAAPGGLYTFAAKGLGPVGGIVTAIAMVLGYGALGVFALSQSAFFTLSLLGRDHPSSIEVGLAVIVLGAAIAATLVRGIRLSSRVGLITEAVAVTVVLAAIAVLLTRHSASLDPASIVAAPSSVGSLCVGIAIATCGLIGFESATTVSVEAQRPLRVVPAAIIVSLFLGALVVLIATVAQAAGTSVLAAVSALSDGNFDVMADSVGAGWVVPIINVGIIASFVACTLATTTSLARTLMSLAREGIVDHRLGRTRPRFKTPAVAILASVAVMSVVAAGAAMFGGSAEAVRSSMAATPSIGFITAYIVVGIACPLFLRRTGESRPGITVIAVTATGLFGAVLVVFVVISFGTDRAGGVIAALCWYVVSAVGALALWRARPWVVARVGIHETPVRADVWRGHRRPEDATLAGPRHSGPT</sequence>
<gene>
    <name evidence="7" type="ORF">OSB52_08215</name>
</gene>
<dbReference type="GO" id="GO:0022857">
    <property type="term" value="F:transmembrane transporter activity"/>
    <property type="evidence" value="ECO:0007669"/>
    <property type="project" value="InterPro"/>
</dbReference>
<evidence type="ECO:0000256" key="3">
    <source>
        <dbReference type="ARBA" id="ARBA00022692"/>
    </source>
</evidence>
<reference evidence="7" key="1">
    <citation type="submission" date="2022-10" db="EMBL/GenBank/DDBJ databases">
        <title>WGS of marine actinomycetes from Thailand.</title>
        <authorList>
            <person name="Thawai C."/>
        </authorList>
    </citation>
    <scope>NUCLEOTIDE SEQUENCE</scope>
    <source>
        <strain evidence="7">SW21</strain>
    </source>
</reference>
<feature type="transmembrane region" description="Helical" evidence="6">
    <location>
        <begin position="60"/>
        <end position="79"/>
    </location>
</feature>
<name>A0A9X3I3V8_9ACTN</name>
<feature type="transmembrane region" description="Helical" evidence="6">
    <location>
        <begin position="439"/>
        <end position="459"/>
    </location>
</feature>
<evidence type="ECO:0000256" key="5">
    <source>
        <dbReference type="ARBA" id="ARBA00023136"/>
    </source>
</evidence>
<dbReference type="PANTHER" id="PTHR42770">
    <property type="entry name" value="AMINO ACID TRANSPORTER-RELATED"/>
    <property type="match status" value="1"/>
</dbReference>
<feature type="transmembrane region" description="Helical" evidence="6">
    <location>
        <begin position="170"/>
        <end position="190"/>
    </location>
</feature>
<dbReference type="InterPro" id="IPR002293">
    <property type="entry name" value="AA/rel_permease1"/>
</dbReference>
<feature type="transmembrane region" description="Helical" evidence="6">
    <location>
        <begin position="100"/>
        <end position="125"/>
    </location>
</feature>
<feature type="transmembrane region" description="Helical" evidence="6">
    <location>
        <begin position="33"/>
        <end position="54"/>
    </location>
</feature>
<evidence type="ECO:0000313" key="8">
    <source>
        <dbReference type="Proteomes" id="UP001143347"/>
    </source>
</evidence>
<dbReference type="Gene3D" id="1.20.1740.10">
    <property type="entry name" value="Amino acid/polyamine transporter I"/>
    <property type="match status" value="1"/>
</dbReference>
<comment type="caution">
    <text evidence="7">The sequence shown here is derived from an EMBL/GenBank/DDBJ whole genome shotgun (WGS) entry which is preliminary data.</text>
</comment>
<dbReference type="PIRSF" id="PIRSF006060">
    <property type="entry name" value="AA_transporter"/>
    <property type="match status" value="1"/>
</dbReference>
<dbReference type="PANTHER" id="PTHR42770:SF16">
    <property type="entry name" value="AMINO ACID PERMEASE"/>
    <property type="match status" value="1"/>
</dbReference>
<evidence type="ECO:0000256" key="1">
    <source>
        <dbReference type="ARBA" id="ARBA00004651"/>
    </source>
</evidence>
<evidence type="ECO:0000313" key="7">
    <source>
        <dbReference type="EMBL" id="MCX2964077.1"/>
    </source>
</evidence>
<dbReference type="RefSeq" id="WP_266061211.1">
    <property type="nucleotide sequence ID" value="NZ_JAPKFM010000006.1"/>
</dbReference>
<feature type="transmembrane region" description="Helical" evidence="6">
    <location>
        <begin position="412"/>
        <end position="433"/>
    </location>
</feature>
<dbReference type="Pfam" id="PF13520">
    <property type="entry name" value="AA_permease_2"/>
    <property type="match status" value="1"/>
</dbReference>
<keyword evidence="8" id="KW-1185">Reference proteome</keyword>
<feature type="transmembrane region" description="Helical" evidence="6">
    <location>
        <begin position="298"/>
        <end position="323"/>
    </location>
</feature>
<keyword evidence="5 6" id="KW-0472">Membrane</keyword>
<evidence type="ECO:0000256" key="2">
    <source>
        <dbReference type="ARBA" id="ARBA00022475"/>
    </source>
</evidence>
<dbReference type="EMBL" id="JAPKFM010000006">
    <property type="protein sequence ID" value="MCX2964077.1"/>
    <property type="molecule type" value="Genomic_DNA"/>
</dbReference>
<protein>
    <submittedName>
        <fullName evidence="7">APC family permease</fullName>
    </submittedName>
</protein>
<dbReference type="GO" id="GO:0005886">
    <property type="term" value="C:plasma membrane"/>
    <property type="evidence" value="ECO:0007669"/>
    <property type="project" value="UniProtKB-SubCell"/>
</dbReference>
<feature type="transmembrane region" description="Helical" evidence="6">
    <location>
        <begin position="145"/>
        <end position="163"/>
    </location>
</feature>
<evidence type="ECO:0000256" key="4">
    <source>
        <dbReference type="ARBA" id="ARBA00022989"/>
    </source>
</evidence>
<feature type="transmembrane region" description="Helical" evidence="6">
    <location>
        <begin position="344"/>
        <end position="366"/>
    </location>
</feature>
<keyword evidence="3 6" id="KW-0812">Transmembrane</keyword>